<sequence length="83" mass="8779">MSVTRANPAGYVLDNMEGAVDQATFLAATDTPVAIVGARGTGKMYIARILHASAGVPPRLWYSWTVVNFATVMMQTSASGELC</sequence>
<reference evidence="2 3" key="1">
    <citation type="submission" date="2020-02" db="EMBL/GenBank/DDBJ databases">
        <title>Genome sequencing for Kineobactrum sp. M2.</title>
        <authorList>
            <person name="Park S.-J."/>
        </authorList>
    </citation>
    <scope>NUCLEOTIDE SEQUENCE [LARGE SCALE GENOMIC DNA]</scope>
    <source>
        <strain evidence="2 3">M2</strain>
    </source>
</reference>
<dbReference type="AlphaFoldDB" id="A0A6C0U0U5"/>
<dbReference type="Proteomes" id="UP000477680">
    <property type="component" value="Chromosome"/>
</dbReference>
<dbReference type="GO" id="GO:0005524">
    <property type="term" value="F:ATP binding"/>
    <property type="evidence" value="ECO:0007669"/>
    <property type="project" value="InterPro"/>
</dbReference>
<dbReference type="Gene3D" id="3.40.50.300">
    <property type="entry name" value="P-loop containing nucleotide triphosphate hydrolases"/>
    <property type="match status" value="1"/>
</dbReference>
<evidence type="ECO:0000259" key="1">
    <source>
        <dbReference type="Pfam" id="PF00158"/>
    </source>
</evidence>
<dbReference type="InterPro" id="IPR027417">
    <property type="entry name" value="P-loop_NTPase"/>
</dbReference>
<protein>
    <recommendedName>
        <fullName evidence="1">Sigma-54 factor interaction domain-containing protein</fullName>
    </recommendedName>
</protein>
<evidence type="ECO:0000313" key="3">
    <source>
        <dbReference type="Proteomes" id="UP000477680"/>
    </source>
</evidence>
<feature type="domain" description="Sigma-54 factor interaction" evidence="1">
    <location>
        <begin position="15"/>
        <end position="54"/>
    </location>
</feature>
<organism evidence="2 3">
    <name type="scientific">Kineobactrum salinum</name>
    <dbReference type="NCBI Taxonomy" id="2708301"/>
    <lineage>
        <taxon>Bacteria</taxon>
        <taxon>Pseudomonadati</taxon>
        <taxon>Pseudomonadota</taxon>
        <taxon>Gammaproteobacteria</taxon>
        <taxon>Cellvibrionales</taxon>
        <taxon>Halieaceae</taxon>
        <taxon>Kineobactrum</taxon>
    </lineage>
</organism>
<gene>
    <name evidence="2" type="ORF">G3T16_09675</name>
</gene>
<name>A0A6C0U0U5_9GAMM</name>
<keyword evidence="3" id="KW-1185">Reference proteome</keyword>
<evidence type="ECO:0000313" key="2">
    <source>
        <dbReference type="EMBL" id="QIB65636.1"/>
    </source>
</evidence>
<accession>A0A6C0U0U5</accession>
<dbReference type="InterPro" id="IPR002078">
    <property type="entry name" value="Sigma_54_int"/>
</dbReference>
<dbReference type="EMBL" id="CP048711">
    <property type="protein sequence ID" value="QIB65636.1"/>
    <property type="molecule type" value="Genomic_DNA"/>
</dbReference>
<dbReference type="Pfam" id="PF00158">
    <property type="entry name" value="Sigma54_activat"/>
    <property type="match status" value="1"/>
</dbReference>
<dbReference type="RefSeq" id="WP_163495004.1">
    <property type="nucleotide sequence ID" value="NZ_CP048711.1"/>
</dbReference>
<dbReference type="GO" id="GO:0006355">
    <property type="term" value="P:regulation of DNA-templated transcription"/>
    <property type="evidence" value="ECO:0007669"/>
    <property type="project" value="InterPro"/>
</dbReference>
<dbReference type="SUPFAM" id="SSF52540">
    <property type="entry name" value="P-loop containing nucleoside triphosphate hydrolases"/>
    <property type="match status" value="1"/>
</dbReference>
<dbReference type="KEGG" id="kim:G3T16_09675"/>
<proteinExistence type="predicted"/>